<dbReference type="InterPro" id="IPR054722">
    <property type="entry name" value="PolX-like_BBD"/>
</dbReference>
<dbReference type="FunFam" id="3.10.20.370:FF:000001">
    <property type="entry name" value="Retrovirus-related Pol polyprotein from transposon 17.6-like protein"/>
    <property type="match status" value="1"/>
</dbReference>
<dbReference type="FunFam" id="3.10.10.10:FF:000007">
    <property type="entry name" value="Retrovirus-related Pol polyprotein from transposon 17.6-like Protein"/>
    <property type="match status" value="1"/>
</dbReference>
<feature type="domain" description="CCHC-type" evidence="23">
    <location>
        <begin position="333"/>
        <end position="348"/>
    </location>
</feature>
<dbReference type="InterPro" id="IPR057670">
    <property type="entry name" value="SH3_retrovirus"/>
</dbReference>
<feature type="coiled-coil region" evidence="21">
    <location>
        <begin position="442"/>
        <end position="525"/>
    </location>
</feature>
<dbReference type="GO" id="GO:0003677">
    <property type="term" value="F:DNA binding"/>
    <property type="evidence" value="ECO:0007669"/>
    <property type="project" value="UniProtKB-KW"/>
</dbReference>
<evidence type="ECO:0000313" key="26">
    <source>
        <dbReference type="EMBL" id="KAJ9545101.1"/>
    </source>
</evidence>
<keyword evidence="6" id="KW-0479">Metal-binding</keyword>
<evidence type="ECO:0000256" key="15">
    <source>
        <dbReference type="ARBA" id="ARBA00023172"/>
    </source>
</evidence>
<dbReference type="InterPro" id="IPR043502">
    <property type="entry name" value="DNA/RNA_pol_sf"/>
</dbReference>
<dbReference type="InterPro" id="IPR021109">
    <property type="entry name" value="Peptidase_aspartic_dom_sf"/>
</dbReference>
<feature type="region of interest" description="Disordered" evidence="22">
    <location>
        <begin position="790"/>
        <end position="812"/>
    </location>
</feature>
<dbReference type="EMBL" id="JARYMX010000006">
    <property type="protein sequence ID" value="KAJ9545101.1"/>
    <property type="molecule type" value="Genomic_DNA"/>
</dbReference>
<accession>A0AA38T088</accession>
<dbReference type="InterPro" id="IPR036875">
    <property type="entry name" value="Znf_CCHC_sf"/>
</dbReference>
<keyword evidence="3" id="KW-0808">Transferase</keyword>
<dbReference type="GO" id="GO:0015074">
    <property type="term" value="P:DNA integration"/>
    <property type="evidence" value="ECO:0007669"/>
    <property type="project" value="UniProtKB-KW"/>
</dbReference>
<dbReference type="GO" id="GO:0003964">
    <property type="term" value="F:RNA-directed DNA polymerase activity"/>
    <property type="evidence" value="ECO:0007669"/>
    <property type="project" value="UniProtKB-KW"/>
</dbReference>
<evidence type="ECO:0000256" key="2">
    <source>
        <dbReference type="ARBA" id="ARBA00022670"/>
    </source>
</evidence>
<feature type="region of interest" description="Disordered" evidence="22">
    <location>
        <begin position="348"/>
        <end position="381"/>
    </location>
</feature>
<keyword evidence="10" id="KW-0460">Magnesium</keyword>
<dbReference type="PROSITE" id="PS50994">
    <property type="entry name" value="INTEGRASE"/>
    <property type="match status" value="2"/>
</dbReference>
<dbReference type="InterPro" id="IPR036397">
    <property type="entry name" value="RNaseH_sf"/>
</dbReference>
<dbReference type="CDD" id="cd00303">
    <property type="entry name" value="retropepsin_like"/>
    <property type="match status" value="1"/>
</dbReference>
<evidence type="ECO:0000256" key="7">
    <source>
        <dbReference type="ARBA" id="ARBA00022750"/>
    </source>
</evidence>
<dbReference type="Pfam" id="PF00665">
    <property type="entry name" value="rve"/>
    <property type="match status" value="1"/>
</dbReference>
<dbReference type="GO" id="GO:0004519">
    <property type="term" value="F:endonuclease activity"/>
    <property type="evidence" value="ECO:0007669"/>
    <property type="project" value="UniProtKB-KW"/>
</dbReference>
<dbReference type="SUPFAM" id="SSF50630">
    <property type="entry name" value="Acid proteases"/>
    <property type="match status" value="1"/>
</dbReference>
<evidence type="ECO:0000256" key="16">
    <source>
        <dbReference type="ARBA" id="ARBA00030524"/>
    </source>
</evidence>
<keyword evidence="20" id="KW-0862">Zinc</keyword>
<evidence type="ECO:0000256" key="13">
    <source>
        <dbReference type="ARBA" id="ARBA00022932"/>
    </source>
</evidence>
<dbReference type="InterPro" id="IPR050951">
    <property type="entry name" value="Retrovirus_Pol_polyprotein"/>
</dbReference>
<dbReference type="Gene3D" id="3.30.70.270">
    <property type="match status" value="2"/>
</dbReference>
<evidence type="ECO:0000256" key="21">
    <source>
        <dbReference type="SAM" id="Coils"/>
    </source>
</evidence>
<keyword evidence="13" id="KW-0239">DNA-directed DNA polymerase</keyword>
<name>A0AA38T088_9ASTR</name>
<evidence type="ECO:0000256" key="1">
    <source>
        <dbReference type="ARBA" id="ARBA00012493"/>
    </source>
</evidence>
<evidence type="ECO:0000259" key="23">
    <source>
        <dbReference type="PROSITE" id="PS50158"/>
    </source>
</evidence>
<keyword evidence="14" id="KW-0238">DNA-binding</keyword>
<feature type="compositionally biased region" description="Acidic residues" evidence="22">
    <location>
        <begin position="1355"/>
        <end position="1379"/>
    </location>
</feature>
<feature type="domain" description="CCHC-type" evidence="23">
    <location>
        <begin position="2276"/>
        <end position="2291"/>
    </location>
</feature>
<dbReference type="Pfam" id="PF25597">
    <property type="entry name" value="SH3_retrovirus"/>
    <property type="match status" value="1"/>
</dbReference>
<feature type="region of interest" description="Disordered" evidence="22">
    <location>
        <begin position="2208"/>
        <end position="2237"/>
    </location>
</feature>
<evidence type="ECO:0000256" key="11">
    <source>
        <dbReference type="ARBA" id="ARBA00022908"/>
    </source>
</evidence>
<dbReference type="Pfam" id="PF07727">
    <property type="entry name" value="RVT_2"/>
    <property type="match status" value="1"/>
</dbReference>
<keyword evidence="4" id="KW-0548">Nucleotidyltransferase</keyword>
<dbReference type="Gene3D" id="2.40.70.10">
    <property type="entry name" value="Acid Proteases"/>
    <property type="match status" value="1"/>
</dbReference>
<dbReference type="EC" id="2.7.7.49" evidence="1"/>
<dbReference type="Proteomes" id="UP001172457">
    <property type="component" value="Chromosome 6"/>
</dbReference>
<dbReference type="PROSITE" id="PS50158">
    <property type="entry name" value="ZF_CCHC"/>
    <property type="match status" value="3"/>
</dbReference>
<feature type="domain" description="Integrase catalytic" evidence="25">
    <location>
        <begin position="3085"/>
        <end position="3248"/>
    </location>
</feature>
<dbReference type="Pfam" id="PF24626">
    <property type="entry name" value="SH3_Tf2-1"/>
    <property type="match status" value="1"/>
</dbReference>
<keyword evidence="8" id="KW-0255">Endonuclease</keyword>
<dbReference type="CDD" id="cd09272">
    <property type="entry name" value="RNase_HI_RT_Ty1"/>
    <property type="match status" value="1"/>
</dbReference>
<keyword evidence="7" id="KW-0064">Aspartyl protease</keyword>
<proteinExistence type="predicted"/>
<dbReference type="GO" id="GO:0003887">
    <property type="term" value="F:DNA-directed DNA polymerase activity"/>
    <property type="evidence" value="ECO:0007669"/>
    <property type="project" value="UniProtKB-KW"/>
</dbReference>
<dbReference type="InterPro" id="IPR056924">
    <property type="entry name" value="SH3_Tf2-1"/>
</dbReference>
<evidence type="ECO:0000256" key="4">
    <source>
        <dbReference type="ARBA" id="ARBA00022695"/>
    </source>
</evidence>
<evidence type="ECO:0000259" key="25">
    <source>
        <dbReference type="PROSITE" id="PS50994"/>
    </source>
</evidence>
<keyword evidence="21" id="KW-0175">Coiled coil</keyword>
<dbReference type="SUPFAM" id="SSF53098">
    <property type="entry name" value="Ribonuclease H-like"/>
    <property type="match status" value="2"/>
</dbReference>
<dbReference type="Gene3D" id="3.10.10.10">
    <property type="entry name" value="HIV Type 1 Reverse Transcriptase, subunit A, domain 1"/>
    <property type="match status" value="1"/>
</dbReference>
<evidence type="ECO:0000256" key="8">
    <source>
        <dbReference type="ARBA" id="ARBA00022759"/>
    </source>
</evidence>
<evidence type="ECO:0000313" key="27">
    <source>
        <dbReference type="Proteomes" id="UP001172457"/>
    </source>
</evidence>
<evidence type="ECO:0000256" key="22">
    <source>
        <dbReference type="SAM" id="MobiDB-lite"/>
    </source>
</evidence>
<dbReference type="GO" id="GO:0004190">
    <property type="term" value="F:aspartic-type endopeptidase activity"/>
    <property type="evidence" value="ECO:0007669"/>
    <property type="project" value="UniProtKB-KW"/>
</dbReference>
<dbReference type="GO" id="GO:0008270">
    <property type="term" value="F:zinc ion binding"/>
    <property type="evidence" value="ECO:0007669"/>
    <property type="project" value="UniProtKB-KW"/>
</dbReference>
<dbReference type="InterPro" id="IPR012337">
    <property type="entry name" value="RNaseH-like_sf"/>
</dbReference>
<dbReference type="Pfam" id="PF17921">
    <property type="entry name" value="Integrase_H2C2"/>
    <property type="match status" value="1"/>
</dbReference>
<evidence type="ECO:0000259" key="24">
    <source>
        <dbReference type="PROSITE" id="PS50878"/>
    </source>
</evidence>
<dbReference type="Pfam" id="PF03732">
    <property type="entry name" value="Retrotrans_gag"/>
    <property type="match status" value="1"/>
</dbReference>
<dbReference type="SUPFAM" id="SSF56672">
    <property type="entry name" value="DNA/RNA polymerases"/>
    <property type="match status" value="2"/>
</dbReference>
<dbReference type="InterPro" id="IPR001584">
    <property type="entry name" value="Integrase_cat-core"/>
</dbReference>
<evidence type="ECO:0000256" key="17">
    <source>
        <dbReference type="ARBA" id="ARBA00032154"/>
    </source>
</evidence>
<dbReference type="Pfam" id="PF14223">
    <property type="entry name" value="Retrotran_gag_2"/>
    <property type="match status" value="1"/>
</dbReference>
<feature type="domain" description="Integrase catalytic" evidence="25">
    <location>
        <begin position="1068"/>
        <end position="1234"/>
    </location>
</feature>
<dbReference type="Gene3D" id="1.10.340.70">
    <property type="match status" value="1"/>
</dbReference>
<dbReference type="InterPro" id="IPR005162">
    <property type="entry name" value="Retrotrans_gag_dom"/>
</dbReference>
<evidence type="ECO:0000256" key="12">
    <source>
        <dbReference type="ARBA" id="ARBA00022918"/>
    </source>
</evidence>
<feature type="compositionally biased region" description="Low complexity" evidence="22">
    <location>
        <begin position="790"/>
        <end position="810"/>
    </location>
</feature>
<dbReference type="InterPro" id="IPR001969">
    <property type="entry name" value="Aspartic_peptidase_AS"/>
</dbReference>
<feature type="domain" description="Reverse transcriptase" evidence="24">
    <location>
        <begin position="2563"/>
        <end position="2742"/>
    </location>
</feature>
<comment type="caution">
    <text evidence="26">The sequence shown here is derived from an EMBL/GenBank/DDBJ whole genome shotgun (WGS) entry which is preliminary data.</text>
</comment>
<dbReference type="Pfam" id="PF00098">
    <property type="entry name" value="zf-CCHC"/>
    <property type="match status" value="2"/>
</dbReference>
<keyword evidence="5" id="KW-0540">Nuclease</keyword>
<keyword evidence="15" id="KW-0233">DNA recombination</keyword>
<dbReference type="GO" id="GO:0006508">
    <property type="term" value="P:proteolysis"/>
    <property type="evidence" value="ECO:0007669"/>
    <property type="project" value="UniProtKB-KW"/>
</dbReference>
<dbReference type="Gene3D" id="3.10.20.370">
    <property type="match status" value="1"/>
</dbReference>
<dbReference type="InterPro" id="IPR043128">
    <property type="entry name" value="Rev_trsase/Diguanyl_cyclase"/>
</dbReference>
<dbReference type="InterPro" id="IPR025724">
    <property type="entry name" value="GAG-pre-integrase_dom"/>
</dbReference>
<dbReference type="PANTHER" id="PTHR37984">
    <property type="entry name" value="PROTEIN CBG26694"/>
    <property type="match status" value="1"/>
</dbReference>
<dbReference type="Pfam" id="PF22936">
    <property type="entry name" value="Pol_BBD"/>
    <property type="match status" value="1"/>
</dbReference>
<keyword evidence="11" id="KW-0229">DNA integration</keyword>
<feature type="region of interest" description="Disordered" evidence="22">
    <location>
        <begin position="224"/>
        <end position="256"/>
    </location>
</feature>
<feature type="compositionally biased region" description="Polar residues" evidence="22">
    <location>
        <begin position="369"/>
        <end position="380"/>
    </location>
</feature>
<dbReference type="SUPFAM" id="SSF57756">
    <property type="entry name" value="Retrovirus zinc finger-like domains"/>
    <property type="match status" value="2"/>
</dbReference>
<sequence>MDSQDSVLVSKVPMLKPNEFEMWKIRIKQYMLLTDYALWEVVEHGPSVPEPAVAGAPPKSDADKKRKQTEMKALSTLLLAIPNEYQHQFCTCPDARSLWIALEKRFSGTKSSKRNQKALLKQQYENFTSTKNESMTQTFDRFNKLIGELANVDVKMEKDEVNRKFLRSLSDEWTMYTVSFRQGDDLEDKELEDLYNDLRIFEAEVEAKRRPTGYSHTIALYSSENPSSNINTASTTHVNPANNNHDSTNDKSSVSQDTNGDAVLEAFLANHVRSPLINDDLEQINADDLEEMDIKWQMAMLTMRMKRFIRRTGRNNFDAKRGDLAGFDKSKVRCYKCNEPGHFARECKGSGTHQQANNGGQAHAPRPNRGTNSNSSQALVSQEGMGFDWSDQAEEAIQNHALMAKITEPELPAEVSSKLCSDSCIETVKKYRDHNQTMSDTIKTMEVDRREYRIVIENLEDQIKSYKENELQFEYDYNYWKWEKKEFEKKLVKSGEELESVKKELEKAKEDLDKFSKSSKALEEILKAQVHDELKRGIGYHNTPPPRNHTYIPPTTDILDRLNREELKEGVCDVDPSSSDDEEEQKGKTENKSQETAPEENQILTNEKGGMPFVPSKIATVSRKGKEKIVDQEPATSQPSVKGGKPTHKNDSDPGTSKQPQTSAKPRGNKRNWNNQWAQTHGVDLNKINKPKPCFICCNLNHLAKDCYYNPFNQRMTFQNQRVNFQNQKQFQTRRTEYNSRGFVPKPIVKRQLVQKRKNQPKKKVSVQKKKVEKKTVKIVTKWVPKASLSNTTASTSSGNESVASESSGNNQKDIEVNTAASNSSSGISNNVATTSSSLRQPIVTKYSSHEIPNKDYLLKLNRLTEGNPDRNENLWHVDSGCSRHMTGNRSFLEDFTTFNGGYVAFGDNPRGGKVSGKGKVTGGKLTLEDVYYVDQLRYNLMSVSQVCDKKLFTLFSETECMILSPKFVVDESFVLLRTPRKDNVYCLDLNGMPSEVVNCLFSKASMTESSLWHRRMGHMNIKTMNLLVKNQLVRGLPPKEFTLDDHCVACLKGKQHKASHKSKTINTISAPLQLLHMDLFGPTNVMSIGKKSYCLVIIDDYSRFTWVFFLRTKDETSGLIKPFVKRVENQVNLRVKVIRSDNGTEFKNADLNSFCEEKGIERQFSAPRTPQQNGVAERRNRTLIEAARTMLADSKLPITFWAEAVNTACYVQNRVHVVKSKGKTPYELFKNKKPFIGFFVPFGCPCSILNTKTHLGKFDSKSDDGFFVGYSIQSKAVRVFNTVSRTIEESDNVKFNEHTPNVHGTGPDWLFDIDSLTNSLNMSNAVNTGPIIKEKETDTPFVLFPPSTISSEEKESETEVQEDASENQEGDKETEETPQLESNVENETGDTSEITQPDPSESGPDDSNLGELLSEEPLHLTRTQKNHPASQVIGDVASPMITRKQSREAGYVNTHSGMVSCFLSQSEPKKVLDAMKDPSWIEAMQEELLQFVLQHVWDLVDLPKGHRVIGTKWIFRNKTDERGIVIKNKARLVAQGYTQEEGIDYDDVFAPVARIEAIRLFLAFASYKGFKVYQMDVKSAFLYGTIDEEVYVCQPPGFEDPKYPDRVCKLRKALYGLHQAPRAWYDTLSSYLLENKFERGVIDKTLFIKRTKTDMLLVQIYVDDIIFGSTKEDMCKEFEELMHKKFKMSSMGELTFFLGLQVKQKRDGIFINQSKYVATMLQKFGMNDAKPASTPMETHKHLTADVEGEEVDVHQYRSMIGSLMYLTASRPDIMFAVCVCARFQVRPKESHLHAVKRIFKYLKGQPKLGLWYPYDNSFDLVAYTDSDYGGANLDRKSTSGGCQFLGGRLVSWQCKKQTTVSQSTTEAEYIAASQCCSQVLWIQNQMQDYGLSFLQTPIYIDNNSAISIVNNPVKHSKTKHIEIKYHLIRDCNEKKLIQVQKVHTDDQYADLFTKAFDVGRMVQTRSHTDDEAGQSDHIAAQITETLQQMLPGLFNQMRDELIQTMDQRIDVALTARSLGTGSSSQSQPRGITFKDFMACQPPLFDGKKDPVACYRWYSAVEGAFRTCGCPDGSKVLFAVNLLRGAAKDWWELTLKKYTEAQITALTWGDFRALSDEEFAPRIEKERIASEFLKLTQTTESVNEITAQFLEKLLFVPGYANDESLKMARYLGMLKPELKKAVATGRCKTLSDMQEVARSQELVLEELQQGKRKAEDQSGPAKKFKGARTDTRSGTPSCPKCGRYHRGECRPRELSCYKCGKTGHLSKDCKETARLCFHCYQPGHIKPDCPQLKKTPALAPAPATLRITDGTTQGKSGATTRGRAFQMTAEEAQTAPDVITGIFPVNSKPALVLFDTGATWSYVSRRFCKDFQIELGNLDSPQAIDVAAEEVQVVEHVYRGCSIEIFGVRFSINLIPIPMNGVDVVVGIDWMFPNRATTDVAGQCVRIHNPSGGELVVYGKGRRISTSFCSLAKAQRYIQRGCTGFLVYAMADQTKEKKLSVAEVPVVSEFPDVFPEDLPGLPPDRQIEFGIDLVSGAAPIARAPYRLAPPELQELSEQLQELSGKGFIRPSSSPWGAPILFVKKKDGSHRMCIDYRGLNKVTVKNRYPLPRIDDLFDQLQGASWFSKIDLRSGYHQLKVKEADVHKTAFRTRYGHFEFLVMPFGLTNAPAAFMDLMNRVCRPMLDRSVIVFIDDILIYSKTKEEHVMHLREVLEVLRRERLYAKFSKCAFWLEEVQFLGHIINREGIKVDPAKIEAVMNWEIPKAPTEIRSFLGLAGYYRRFIQDFSKIAVPLTRLTKKSEPYVWGSEQQRAFDTLRQKLCEAPVLTLPEGMDDMAVYCDASRLGLGCVLMQRGRVIAYASRQLKPHEANYPTHDLELAAVVFALKLWRHYLYGVKCTIFSDHRSLRYFLEQPNLNMRQRRWLDVVKDYDCEILYHPGKANVVADALSRKTEHAPLRISHLKMAVTTSFVDLVLRAQEEASREENQNGERIRGQLAALVRDSRGLLTRYGRVWVPRAGSARQTLLEEAHKSKFSIHPGATKMYRDLRTGYWWPGMKRDVARYVESCLTCLKVKAEHQKPHGKMQPLEIPEWKWENLTMDLITKLPKTPRKFDAIWVIVDRLTKSAIFLPIRESSTAEQLAKIYVDEVVSRHGVPVSIISDRDVRFTSRFWERFHSELGTRLHFSTAYHPQTDGQSERTIQTLEDMLRACVLDFGGSWDTYLPLAEFSYNNSYHSSIGMPPFEMLYGRRCRTPICWGEVGQRVLGSTEVVQRTTEDIQRIRERLRTAQSRQKSYADRRRSDLEFQVGDRVLLKVSPWKGVIRFRKRGKLGPRYIGPFTVLARIGKVAYRLELPAVLGQIHSTFHVSQLRKCLADETAHIPFDDIQVDEGLNYVERPVAVIDRKVKRLRRREIGIVKVQWQHRKGSEWTWEPEAEMREHYPELFTD</sequence>
<dbReference type="SMART" id="SM00343">
    <property type="entry name" value="ZnF_C2HC"/>
    <property type="match status" value="4"/>
</dbReference>
<dbReference type="InterPro" id="IPR001878">
    <property type="entry name" value="Znf_CCHC"/>
</dbReference>
<evidence type="ECO:0000256" key="5">
    <source>
        <dbReference type="ARBA" id="ARBA00022722"/>
    </source>
</evidence>
<feature type="compositionally biased region" description="Polar residues" evidence="22">
    <location>
        <begin position="1380"/>
        <end position="1400"/>
    </location>
</feature>
<dbReference type="Pfam" id="PF17917">
    <property type="entry name" value="RT_RNaseH"/>
    <property type="match status" value="1"/>
</dbReference>
<dbReference type="PROSITE" id="PS00141">
    <property type="entry name" value="ASP_PROTEASE"/>
    <property type="match status" value="1"/>
</dbReference>
<dbReference type="PROSITE" id="PS50878">
    <property type="entry name" value="RT_POL"/>
    <property type="match status" value="1"/>
</dbReference>
<feature type="domain" description="CCHC-type" evidence="23">
    <location>
        <begin position="2256"/>
        <end position="2271"/>
    </location>
</feature>
<feature type="region of interest" description="Disordered" evidence="22">
    <location>
        <begin position="1338"/>
        <end position="1412"/>
    </location>
</feature>
<keyword evidence="27" id="KW-1185">Reference proteome</keyword>
<feature type="compositionally biased region" description="Polar residues" evidence="22">
    <location>
        <begin position="653"/>
        <end position="664"/>
    </location>
</feature>
<protein>
    <recommendedName>
        <fullName evidence="1">RNA-directed DNA polymerase</fullName>
        <ecNumber evidence="1">2.7.7.49</ecNumber>
    </recommendedName>
    <alternativeName>
        <fullName evidence="16">Gag-Pol-p199</fullName>
    </alternativeName>
    <alternativeName>
        <fullName evidence="17">TY1A-TY1B</fullName>
    </alternativeName>
    <alternativeName>
        <fullName evidence="18">p190</fullName>
    </alternativeName>
</protein>
<keyword evidence="20" id="KW-0863">Zinc-finger</keyword>
<keyword evidence="12" id="KW-0695">RNA-directed DNA polymerase</keyword>
<evidence type="ECO:0000256" key="6">
    <source>
        <dbReference type="ARBA" id="ARBA00022723"/>
    </source>
</evidence>
<feature type="region of interest" description="Disordered" evidence="22">
    <location>
        <begin position="569"/>
        <end position="676"/>
    </location>
</feature>
<evidence type="ECO:0000256" key="20">
    <source>
        <dbReference type="PROSITE-ProRule" id="PRU00047"/>
    </source>
</evidence>
<evidence type="ECO:0000256" key="3">
    <source>
        <dbReference type="ARBA" id="ARBA00022679"/>
    </source>
</evidence>
<gene>
    <name evidence="26" type="ORF">OSB04_024808</name>
</gene>
<evidence type="ECO:0000256" key="14">
    <source>
        <dbReference type="ARBA" id="ARBA00023125"/>
    </source>
</evidence>
<keyword evidence="2" id="KW-0645">Protease</keyword>
<dbReference type="CDD" id="cd09274">
    <property type="entry name" value="RNase_HI_RT_Ty3"/>
    <property type="match status" value="1"/>
</dbReference>
<dbReference type="Gene3D" id="4.10.60.10">
    <property type="entry name" value="Zinc finger, CCHC-type"/>
    <property type="match status" value="2"/>
</dbReference>
<feature type="region of interest" description="Disordered" evidence="22">
    <location>
        <begin position="48"/>
        <end position="67"/>
    </location>
</feature>
<dbReference type="CDD" id="cd01647">
    <property type="entry name" value="RT_LTR"/>
    <property type="match status" value="1"/>
</dbReference>
<dbReference type="FunFam" id="3.30.420.10:FF:000032">
    <property type="entry name" value="Retrovirus-related Pol polyprotein from transposon 297-like Protein"/>
    <property type="match status" value="1"/>
</dbReference>
<keyword evidence="9" id="KW-0378">Hydrolase</keyword>
<evidence type="ECO:0000256" key="18">
    <source>
        <dbReference type="ARBA" id="ARBA00033113"/>
    </source>
</evidence>
<dbReference type="InterPro" id="IPR013103">
    <property type="entry name" value="RVT_2"/>
</dbReference>
<dbReference type="Pfam" id="PF00078">
    <property type="entry name" value="RVT_1"/>
    <property type="match status" value="1"/>
</dbReference>
<evidence type="ECO:0000256" key="10">
    <source>
        <dbReference type="ARBA" id="ARBA00022842"/>
    </source>
</evidence>
<evidence type="ECO:0000256" key="9">
    <source>
        <dbReference type="ARBA" id="ARBA00022801"/>
    </source>
</evidence>
<dbReference type="PANTHER" id="PTHR37984:SF5">
    <property type="entry name" value="PROTEIN NYNRIN-LIKE"/>
    <property type="match status" value="1"/>
</dbReference>
<dbReference type="InterPro" id="IPR041373">
    <property type="entry name" value="RT_RNaseH"/>
</dbReference>
<reference evidence="26" key="1">
    <citation type="submission" date="2023-03" db="EMBL/GenBank/DDBJ databases">
        <title>Chromosome-scale reference genome and RAD-based genetic map of yellow starthistle (Centaurea solstitialis) reveal putative structural variation and QTLs associated with invader traits.</title>
        <authorList>
            <person name="Reatini B."/>
            <person name="Cang F.A."/>
            <person name="Jiang Q."/>
            <person name="Mckibben M.T.W."/>
            <person name="Barker M.S."/>
            <person name="Rieseberg L.H."/>
            <person name="Dlugosch K.M."/>
        </authorList>
    </citation>
    <scope>NUCLEOTIDE SEQUENCE</scope>
    <source>
        <strain evidence="26">CAN-66</strain>
        <tissue evidence="26">Leaf</tissue>
    </source>
</reference>
<organism evidence="26 27">
    <name type="scientific">Centaurea solstitialis</name>
    <name type="common">yellow star-thistle</name>
    <dbReference type="NCBI Taxonomy" id="347529"/>
    <lineage>
        <taxon>Eukaryota</taxon>
        <taxon>Viridiplantae</taxon>
        <taxon>Streptophyta</taxon>
        <taxon>Embryophyta</taxon>
        <taxon>Tracheophyta</taxon>
        <taxon>Spermatophyta</taxon>
        <taxon>Magnoliopsida</taxon>
        <taxon>eudicotyledons</taxon>
        <taxon>Gunneridae</taxon>
        <taxon>Pentapetalae</taxon>
        <taxon>asterids</taxon>
        <taxon>campanulids</taxon>
        <taxon>Asterales</taxon>
        <taxon>Asteraceae</taxon>
        <taxon>Carduoideae</taxon>
        <taxon>Cardueae</taxon>
        <taxon>Centaureinae</taxon>
        <taxon>Centaurea</taxon>
    </lineage>
</organism>
<dbReference type="Pfam" id="PF08284">
    <property type="entry name" value="RVP_2"/>
    <property type="match status" value="1"/>
</dbReference>
<dbReference type="GO" id="GO:0006310">
    <property type="term" value="P:DNA recombination"/>
    <property type="evidence" value="ECO:0007669"/>
    <property type="project" value="UniProtKB-KW"/>
</dbReference>
<dbReference type="InterPro" id="IPR041588">
    <property type="entry name" value="Integrase_H2C2"/>
</dbReference>
<feature type="compositionally biased region" description="Polar residues" evidence="22">
    <location>
        <begin position="351"/>
        <end position="360"/>
    </location>
</feature>
<dbReference type="Pfam" id="PF13976">
    <property type="entry name" value="gag_pre-integrs"/>
    <property type="match status" value="1"/>
</dbReference>
<dbReference type="Gene3D" id="3.30.420.10">
    <property type="entry name" value="Ribonuclease H-like superfamily/Ribonuclease H"/>
    <property type="match status" value="2"/>
</dbReference>
<dbReference type="InterPro" id="IPR000477">
    <property type="entry name" value="RT_dom"/>
</dbReference>
<comment type="function">
    <text evidence="19">Capsid protein (CA) is the structural component of the virus-like particle (VLP), forming the shell that encapsulates the retrotransposons dimeric RNA genome. The particles are assembled from trimer-clustered units and there are holes in the capsid shells that allow for the diffusion of macromolecules. CA also has nucleocapsid-like chaperone activity, promoting primer tRNA(i)-Met annealing to the multipartite primer-binding site (PBS), dimerization of Ty1 RNA and initiation of reverse transcription.</text>
</comment>
<dbReference type="FunFam" id="3.30.70.270:FF:000020">
    <property type="entry name" value="Transposon Tf2-6 polyprotein-like Protein"/>
    <property type="match status" value="1"/>
</dbReference>
<evidence type="ECO:0000256" key="19">
    <source>
        <dbReference type="ARBA" id="ARBA00057243"/>
    </source>
</evidence>